<gene>
    <name evidence="1" type="ORF">DXA53_19115</name>
</gene>
<organism evidence="1 2">
    <name type="scientific">Odoribacter splanchnicus</name>
    <dbReference type="NCBI Taxonomy" id="28118"/>
    <lineage>
        <taxon>Bacteria</taxon>
        <taxon>Pseudomonadati</taxon>
        <taxon>Bacteroidota</taxon>
        <taxon>Bacteroidia</taxon>
        <taxon>Bacteroidales</taxon>
        <taxon>Odoribacteraceae</taxon>
        <taxon>Odoribacter</taxon>
    </lineage>
</organism>
<sequence>QSCVAKRVKVAWLFQRSLRLVDDSFRKLLIVGEHTKQWSDENGIQIMSIYDFLLDWSSTEKHG</sequence>
<comment type="caution">
    <text evidence="1">The sequence shown here is derived from an EMBL/GenBank/DDBJ whole genome shotgun (WGS) entry which is preliminary data.</text>
</comment>
<proteinExistence type="predicted"/>
<dbReference type="Proteomes" id="UP000284434">
    <property type="component" value="Unassembled WGS sequence"/>
</dbReference>
<evidence type="ECO:0000313" key="1">
    <source>
        <dbReference type="EMBL" id="RGY03318.1"/>
    </source>
</evidence>
<accession>A0A413I6W6</accession>
<feature type="non-terminal residue" evidence="1">
    <location>
        <position position="1"/>
    </location>
</feature>
<dbReference type="EMBL" id="QSCO01000041">
    <property type="protein sequence ID" value="RGY03318.1"/>
    <property type="molecule type" value="Genomic_DNA"/>
</dbReference>
<protein>
    <submittedName>
        <fullName evidence="1">Uncharacterized protein</fullName>
    </submittedName>
</protein>
<name>A0A413I6W6_9BACT</name>
<reference evidence="1 2" key="1">
    <citation type="submission" date="2018-08" db="EMBL/GenBank/DDBJ databases">
        <title>A genome reference for cultivated species of the human gut microbiota.</title>
        <authorList>
            <person name="Zou Y."/>
            <person name="Xue W."/>
            <person name="Luo G."/>
        </authorList>
    </citation>
    <scope>NUCLEOTIDE SEQUENCE [LARGE SCALE GENOMIC DNA]</scope>
    <source>
        <strain evidence="1 2">OF03-11</strain>
    </source>
</reference>
<evidence type="ECO:0000313" key="2">
    <source>
        <dbReference type="Proteomes" id="UP000284434"/>
    </source>
</evidence>
<dbReference type="AlphaFoldDB" id="A0A413I6W6"/>